<sequence>MEESIPAPQVVKLSVPAVPAVSGSTSGPGKVDKLPAIDPEEDGFTIVNRKGKNKPIKLQKKKKQVVVRNNYNGLKSNLRSATANGDLSNQVTGPVGSKAAGSGFNFVRAVQGVNAKPGKPPIQPRINSTQSPGHAPRTASRHAPALGSAQARTKNCFDALIDVSELEPTVQTPGTDTEFSELDIHASIKRTSLVAVSSDLYPHETMNEDDNSSAHFHENVELAEEKGDTAAEMLCCQTNREHIEGARLLPPSILSSPSPGGLHTTNGGKTYGISESQRKAIADRISVSSSIRIEETDNWCPGEWDYFNDLCLSFGLDPDYCIKDVESDTENGTA</sequence>
<evidence type="ECO:0000313" key="2">
    <source>
        <dbReference type="Proteomes" id="UP001056120"/>
    </source>
</evidence>
<proteinExistence type="predicted"/>
<gene>
    <name evidence="1" type="ORF">L1987_19166</name>
</gene>
<organism evidence="1 2">
    <name type="scientific">Smallanthus sonchifolius</name>
    <dbReference type="NCBI Taxonomy" id="185202"/>
    <lineage>
        <taxon>Eukaryota</taxon>
        <taxon>Viridiplantae</taxon>
        <taxon>Streptophyta</taxon>
        <taxon>Embryophyta</taxon>
        <taxon>Tracheophyta</taxon>
        <taxon>Spermatophyta</taxon>
        <taxon>Magnoliopsida</taxon>
        <taxon>eudicotyledons</taxon>
        <taxon>Gunneridae</taxon>
        <taxon>Pentapetalae</taxon>
        <taxon>asterids</taxon>
        <taxon>campanulids</taxon>
        <taxon>Asterales</taxon>
        <taxon>Asteraceae</taxon>
        <taxon>Asteroideae</taxon>
        <taxon>Heliantheae alliance</taxon>
        <taxon>Millerieae</taxon>
        <taxon>Smallanthus</taxon>
    </lineage>
</organism>
<reference evidence="2" key="1">
    <citation type="journal article" date="2022" name="Mol. Ecol. Resour.">
        <title>The genomes of chicory, endive, great burdock and yacon provide insights into Asteraceae palaeo-polyploidization history and plant inulin production.</title>
        <authorList>
            <person name="Fan W."/>
            <person name="Wang S."/>
            <person name="Wang H."/>
            <person name="Wang A."/>
            <person name="Jiang F."/>
            <person name="Liu H."/>
            <person name="Zhao H."/>
            <person name="Xu D."/>
            <person name="Zhang Y."/>
        </authorList>
    </citation>
    <scope>NUCLEOTIDE SEQUENCE [LARGE SCALE GENOMIC DNA]</scope>
    <source>
        <strain evidence="2">cv. Yunnan</strain>
    </source>
</reference>
<reference evidence="1 2" key="2">
    <citation type="journal article" date="2022" name="Mol. Ecol. Resour.">
        <title>The genomes of chicory, endive, great burdock and yacon provide insights into Asteraceae paleo-polyploidization history and plant inulin production.</title>
        <authorList>
            <person name="Fan W."/>
            <person name="Wang S."/>
            <person name="Wang H."/>
            <person name="Wang A."/>
            <person name="Jiang F."/>
            <person name="Liu H."/>
            <person name="Zhao H."/>
            <person name="Xu D."/>
            <person name="Zhang Y."/>
        </authorList>
    </citation>
    <scope>NUCLEOTIDE SEQUENCE [LARGE SCALE GENOMIC DNA]</scope>
    <source>
        <strain evidence="2">cv. Yunnan</strain>
        <tissue evidence="1">Leaves</tissue>
    </source>
</reference>
<accession>A0ACB9J3W7</accession>
<keyword evidence="2" id="KW-1185">Reference proteome</keyword>
<dbReference type="EMBL" id="CM042023">
    <property type="protein sequence ID" value="KAI3814411.1"/>
    <property type="molecule type" value="Genomic_DNA"/>
</dbReference>
<protein>
    <submittedName>
        <fullName evidence="1">Uncharacterized protein</fullName>
    </submittedName>
</protein>
<dbReference type="Proteomes" id="UP001056120">
    <property type="component" value="Linkage Group LG06"/>
</dbReference>
<evidence type="ECO:0000313" key="1">
    <source>
        <dbReference type="EMBL" id="KAI3814411.1"/>
    </source>
</evidence>
<name>A0ACB9J3W7_9ASTR</name>
<comment type="caution">
    <text evidence="1">The sequence shown here is derived from an EMBL/GenBank/DDBJ whole genome shotgun (WGS) entry which is preliminary data.</text>
</comment>